<reference evidence="7" key="1">
    <citation type="submission" date="2019-09" db="EMBL/GenBank/DDBJ databases">
        <title>Characterisation of the sponge microbiome using genome-centric metagenomics.</title>
        <authorList>
            <person name="Engelberts J.P."/>
            <person name="Robbins S.J."/>
            <person name="De Goeij J.M."/>
            <person name="Aranda M."/>
            <person name="Bell S.C."/>
            <person name="Webster N.S."/>
        </authorList>
    </citation>
    <scope>NUCLEOTIDE SEQUENCE</scope>
    <source>
        <strain evidence="7">SB0662_bin_9</strain>
    </source>
</reference>
<evidence type="ECO:0000256" key="4">
    <source>
        <dbReference type="ARBA" id="ARBA00022840"/>
    </source>
</evidence>
<comment type="caution">
    <text evidence="7">The sequence shown here is derived from an EMBL/GenBank/DDBJ whole genome shotgun (WGS) entry which is preliminary data.</text>
</comment>
<dbReference type="EMBL" id="VXPY01000071">
    <property type="protein sequence ID" value="MYD90662.1"/>
    <property type="molecule type" value="Genomic_DNA"/>
</dbReference>
<organism evidence="7">
    <name type="scientific">Caldilineaceae bacterium SB0662_bin_9</name>
    <dbReference type="NCBI Taxonomy" id="2605258"/>
    <lineage>
        <taxon>Bacteria</taxon>
        <taxon>Bacillati</taxon>
        <taxon>Chloroflexota</taxon>
        <taxon>Caldilineae</taxon>
        <taxon>Caldilineales</taxon>
        <taxon>Caldilineaceae</taxon>
    </lineage>
</organism>
<gene>
    <name evidence="7" type="ORF">F4Y08_10065</name>
</gene>
<feature type="binding site" evidence="5">
    <location>
        <position position="73"/>
    </location>
    <ligand>
        <name>ATP</name>
        <dbReference type="ChEBI" id="CHEBI:30616"/>
    </ligand>
</feature>
<dbReference type="Gene3D" id="3.30.200.20">
    <property type="entry name" value="Phosphorylase Kinase, domain 1"/>
    <property type="match status" value="1"/>
</dbReference>
<name>A0A6B1DVD7_9CHLR</name>
<dbReference type="PROSITE" id="PS50011">
    <property type="entry name" value="PROTEIN_KINASE_DOM"/>
    <property type="match status" value="1"/>
</dbReference>
<sequence>MSTLNCELCGTEYAASLTACPACGVGAAVDFPLPMGTELQDGKFTVGKVLGRGGFGITYKGAHSRLQRPVAIKELFPEFATRAGLRVAVTTSRTEGFRREQESVVQEARVIANLDSQSIVDVHDFFHENGTVYIVMEYLEGPTLEQEIERLSQLPAGGVTKVADEVCDALDTMHRTNLLHRDVKPANILLARDGRAVLIDFGSAREYEIGKTQSHTRLVTLNYAAPEQLSQTARFGPYTDLFCLGATLYHALTGAPPPPVMDRLQAADQTVKLPSAVPDGLRRAVQGALNCRIEDRPQSVEEFRALLGGRKKSPARRTSVPATRTAVGRDTHNAVPYEFGGRQYHTPADLVAALAKDSGQSQDCVAGTLV</sequence>
<evidence type="ECO:0000313" key="7">
    <source>
        <dbReference type="EMBL" id="MYD90662.1"/>
    </source>
</evidence>
<dbReference type="PROSITE" id="PS00107">
    <property type="entry name" value="PROTEIN_KINASE_ATP"/>
    <property type="match status" value="1"/>
</dbReference>
<dbReference type="SUPFAM" id="SSF56112">
    <property type="entry name" value="Protein kinase-like (PK-like)"/>
    <property type="match status" value="1"/>
</dbReference>
<dbReference type="Pfam" id="PF00069">
    <property type="entry name" value="Pkinase"/>
    <property type="match status" value="1"/>
</dbReference>
<dbReference type="CDD" id="cd14014">
    <property type="entry name" value="STKc_PknB_like"/>
    <property type="match status" value="1"/>
</dbReference>
<dbReference type="InterPro" id="IPR011009">
    <property type="entry name" value="Kinase-like_dom_sf"/>
</dbReference>
<evidence type="ECO:0000256" key="1">
    <source>
        <dbReference type="ARBA" id="ARBA00022679"/>
    </source>
</evidence>
<keyword evidence="3 7" id="KW-0418">Kinase</keyword>
<dbReference type="InterPro" id="IPR000719">
    <property type="entry name" value="Prot_kinase_dom"/>
</dbReference>
<evidence type="ECO:0000259" key="6">
    <source>
        <dbReference type="PROSITE" id="PS50011"/>
    </source>
</evidence>
<keyword evidence="4 5" id="KW-0067">ATP-binding</keyword>
<dbReference type="AlphaFoldDB" id="A0A6B1DVD7"/>
<dbReference type="Gene3D" id="1.10.510.10">
    <property type="entry name" value="Transferase(Phosphotransferase) domain 1"/>
    <property type="match status" value="1"/>
</dbReference>
<proteinExistence type="predicted"/>
<keyword evidence="1" id="KW-0808">Transferase</keyword>
<dbReference type="InterPro" id="IPR017441">
    <property type="entry name" value="Protein_kinase_ATP_BS"/>
</dbReference>
<dbReference type="InterPro" id="IPR008271">
    <property type="entry name" value="Ser/Thr_kinase_AS"/>
</dbReference>
<feature type="domain" description="Protein kinase" evidence="6">
    <location>
        <begin position="44"/>
        <end position="307"/>
    </location>
</feature>
<dbReference type="GO" id="GO:0005524">
    <property type="term" value="F:ATP binding"/>
    <property type="evidence" value="ECO:0007669"/>
    <property type="project" value="UniProtKB-UniRule"/>
</dbReference>
<dbReference type="PROSITE" id="PS00108">
    <property type="entry name" value="PROTEIN_KINASE_ST"/>
    <property type="match status" value="1"/>
</dbReference>
<dbReference type="PANTHER" id="PTHR43289:SF34">
    <property type="entry name" value="SERINE_THREONINE-PROTEIN KINASE YBDM-RELATED"/>
    <property type="match status" value="1"/>
</dbReference>
<protein>
    <submittedName>
        <fullName evidence="7">Serine/threonine protein kinase</fullName>
    </submittedName>
</protein>
<dbReference type="GO" id="GO:0004674">
    <property type="term" value="F:protein serine/threonine kinase activity"/>
    <property type="evidence" value="ECO:0007669"/>
    <property type="project" value="UniProtKB-KW"/>
</dbReference>
<keyword evidence="7" id="KW-0723">Serine/threonine-protein kinase</keyword>
<dbReference type="PANTHER" id="PTHR43289">
    <property type="entry name" value="MITOGEN-ACTIVATED PROTEIN KINASE KINASE KINASE 20-RELATED"/>
    <property type="match status" value="1"/>
</dbReference>
<dbReference type="SMART" id="SM00220">
    <property type="entry name" value="S_TKc"/>
    <property type="match status" value="1"/>
</dbReference>
<accession>A0A6B1DVD7</accession>
<keyword evidence="2 5" id="KW-0547">Nucleotide-binding</keyword>
<evidence type="ECO:0000256" key="5">
    <source>
        <dbReference type="PROSITE-ProRule" id="PRU10141"/>
    </source>
</evidence>
<evidence type="ECO:0000256" key="3">
    <source>
        <dbReference type="ARBA" id="ARBA00022777"/>
    </source>
</evidence>
<evidence type="ECO:0000256" key="2">
    <source>
        <dbReference type="ARBA" id="ARBA00022741"/>
    </source>
</evidence>